<evidence type="ECO:0000313" key="1">
    <source>
        <dbReference type="EMBL" id="SNR98382.1"/>
    </source>
</evidence>
<keyword evidence="2" id="KW-1185">Reference proteome</keyword>
<dbReference type="Proteomes" id="UP000198348">
    <property type="component" value="Unassembled WGS sequence"/>
</dbReference>
<dbReference type="AlphaFoldDB" id="A0A239ASU6"/>
<reference evidence="1 2" key="1">
    <citation type="submission" date="2017-06" db="EMBL/GenBank/DDBJ databases">
        <authorList>
            <person name="Kim H.J."/>
            <person name="Triplett B.A."/>
        </authorList>
    </citation>
    <scope>NUCLEOTIDE SEQUENCE [LARGE SCALE GENOMIC DNA]</scope>
    <source>
        <strain evidence="1 2">DSM 45207</strain>
    </source>
</reference>
<protein>
    <submittedName>
        <fullName evidence="1">Uncharacterized protein</fullName>
    </submittedName>
</protein>
<dbReference type="EMBL" id="FZNW01000056">
    <property type="protein sequence ID" value="SNR98382.1"/>
    <property type="molecule type" value="Genomic_DNA"/>
</dbReference>
<sequence length="127" mass="12555">MGAQRLGGGSGGLSGWDALLAAVRPGGGGGGHGGLFEGSHVAVIAHHGPGAFGCQGVAGDHRPSLGGDVEVVGAEPAGDGDVGAGEFGCDAIAVAAEGHQRLRRGDPGHHQRGRKRRCAAPRVLFRL</sequence>
<organism evidence="1 2">
    <name type="scientific">Haloechinothrix alba</name>
    <dbReference type="NCBI Taxonomy" id="664784"/>
    <lineage>
        <taxon>Bacteria</taxon>
        <taxon>Bacillati</taxon>
        <taxon>Actinomycetota</taxon>
        <taxon>Actinomycetes</taxon>
        <taxon>Pseudonocardiales</taxon>
        <taxon>Pseudonocardiaceae</taxon>
        <taxon>Haloechinothrix</taxon>
    </lineage>
</organism>
<proteinExistence type="predicted"/>
<name>A0A239ASU6_9PSEU</name>
<accession>A0A239ASU6</accession>
<gene>
    <name evidence="1" type="ORF">SAMN06265360_1563</name>
</gene>
<evidence type="ECO:0000313" key="2">
    <source>
        <dbReference type="Proteomes" id="UP000198348"/>
    </source>
</evidence>